<feature type="transmembrane region" description="Helical" evidence="1">
    <location>
        <begin position="245"/>
        <end position="273"/>
    </location>
</feature>
<feature type="transmembrane region" description="Helical" evidence="1">
    <location>
        <begin position="685"/>
        <end position="703"/>
    </location>
</feature>
<feature type="transmembrane region" description="Helical" evidence="1">
    <location>
        <begin position="202"/>
        <end position="224"/>
    </location>
</feature>
<organism evidence="2 3">
    <name type="scientific">Cryobacterium zhongshanensis</name>
    <dbReference type="NCBI Taxonomy" id="2928153"/>
    <lineage>
        <taxon>Bacteria</taxon>
        <taxon>Bacillati</taxon>
        <taxon>Actinomycetota</taxon>
        <taxon>Actinomycetes</taxon>
        <taxon>Micrococcales</taxon>
        <taxon>Microbacteriaceae</taxon>
        <taxon>Cryobacterium</taxon>
    </lineage>
</organism>
<feature type="transmembrane region" description="Helical" evidence="1">
    <location>
        <begin position="613"/>
        <end position="636"/>
    </location>
</feature>
<name>A0AA41QXA5_9MICO</name>
<comment type="caution">
    <text evidence="2">The sequence shown here is derived from an EMBL/GenBank/DDBJ whole genome shotgun (WGS) entry which is preliminary data.</text>
</comment>
<accession>A0AA41QXA5</accession>
<reference evidence="2" key="1">
    <citation type="submission" date="2022-03" db="EMBL/GenBank/DDBJ databases">
        <title>Cryobacterium sp. nov. strain ZS14-85, isolated from Antarctic soil.</title>
        <authorList>
            <person name="Li J."/>
            <person name="Niu G."/>
        </authorList>
    </citation>
    <scope>NUCLEOTIDE SEQUENCE</scope>
    <source>
        <strain evidence="2">ZS14-85</strain>
    </source>
</reference>
<keyword evidence="1" id="KW-0812">Transmembrane</keyword>
<evidence type="ECO:0000313" key="3">
    <source>
        <dbReference type="Proteomes" id="UP001165341"/>
    </source>
</evidence>
<dbReference type="EMBL" id="JALGAR010000004">
    <property type="protein sequence ID" value="MCI4659037.1"/>
    <property type="molecule type" value="Genomic_DNA"/>
</dbReference>
<gene>
    <name evidence="2" type="ORF">MQH31_14595</name>
</gene>
<keyword evidence="1" id="KW-0472">Membrane</keyword>
<protein>
    <submittedName>
        <fullName evidence="2">Uncharacterized protein</fullName>
    </submittedName>
</protein>
<dbReference type="Proteomes" id="UP001165341">
    <property type="component" value="Unassembled WGS sequence"/>
</dbReference>
<feature type="transmembrane region" description="Helical" evidence="1">
    <location>
        <begin position="293"/>
        <end position="313"/>
    </location>
</feature>
<feature type="transmembrane region" description="Helical" evidence="1">
    <location>
        <begin position="657"/>
        <end position="679"/>
    </location>
</feature>
<keyword evidence="3" id="KW-1185">Reference proteome</keyword>
<dbReference type="AlphaFoldDB" id="A0AA41QXA5"/>
<sequence>MIVIGALMSVLFILDQGNILLQEVEAYPSGSTQIYLYNVPEERAAGVLAVIGEFSEDATSAVVRVDHELADADGTLTGMRIGVATASEAPPSLALSLLGTTLFGVGQIEDLVSADPAASIGLDANAADVIHDVPELMFAPRIAVVQLARLVETSGTINGTYRVVGGGEKRLTQLSSALEPVTGLSSEDMLTPLRGQNTDSGLTAGLLGGFVIAAALLLLLVLVFEAVRAFRVLGVHLLFGRSRWGFAFSLFRPVVVAVVVAAGLSMVLTLAMAPGYELNLTMLSAVGPAAAVGAFPALGCVAIAAVALIAIKPVDAILGRFSKRLLLGVLAGFYVVAVAGFTLTFVYLDGPLKEAGTLADVRESWSAVADQQILYHTSAGQDQASFTGQSSEYQRDFYDWYSAIADDPGVSLVNTQHFDQSVLNAWSGVYTSVPEQPFWYVAASPSYLAAQGFTVNADLVARAEAGERVFLIPETWDDSTQAAMRGWLTEKSDISYEPSIRTAFFDDRIVSFEGYRPAAPLFSWSTDPAGRQGAIDAVILVTTPENMVPFESESLVAVGLENSYVKLDVDAATSYASPSYLAPFHLDDNQVEFLPVSDFVAGLTKTIQSVLQLFGAVILSLSLFCLILLVALTKLYSTTYREALAVKRMLGYSSISIFAPALALIGVVGVVALTAAALALSMSAVLGNAVMLAAQLIVFVLLARRYSRLQLSTTLNE</sequence>
<keyword evidence="1" id="KW-1133">Transmembrane helix</keyword>
<evidence type="ECO:0000256" key="1">
    <source>
        <dbReference type="SAM" id="Phobius"/>
    </source>
</evidence>
<dbReference type="RefSeq" id="WP_243012666.1">
    <property type="nucleotide sequence ID" value="NZ_JALGAR010000004.1"/>
</dbReference>
<proteinExistence type="predicted"/>
<evidence type="ECO:0000313" key="2">
    <source>
        <dbReference type="EMBL" id="MCI4659037.1"/>
    </source>
</evidence>
<feature type="transmembrane region" description="Helical" evidence="1">
    <location>
        <begin position="325"/>
        <end position="348"/>
    </location>
</feature>